<evidence type="ECO:0008006" key="4">
    <source>
        <dbReference type="Google" id="ProtNLM"/>
    </source>
</evidence>
<organism evidence="2 3">
    <name type="scientific">Paragonimus westermani</name>
    <dbReference type="NCBI Taxonomy" id="34504"/>
    <lineage>
        <taxon>Eukaryota</taxon>
        <taxon>Metazoa</taxon>
        <taxon>Spiralia</taxon>
        <taxon>Lophotrochozoa</taxon>
        <taxon>Platyhelminthes</taxon>
        <taxon>Trematoda</taxon>
        <taxon>Digenea</taxon>
        <taxon>Plagiorchiida</taxon>
        <taxon>Troglotremata</taxon>
        <taxon>Troglotrematidae</taxon>
        <taxon>Paragonimus</taxon>
    </lineage>
</organism>
<dbReference type="AlphaFoldDB" id="A0A8T0D6X1"/>
<feature type="signal peptide" evidence="1">
    <location>
        <begin position="1"/>
        <end position="19"/>
    </location>
</feature>
<proteinExistence type="predicted"/>
<accession>A0A8T0D6X1</accession>
<dbReference type="OrthoDB" id="6241472at2759"/>
<keyword evidence="1" id="KW-0732">Signal</keyword>
<dbReference type="Proteomes" id="UP000699462">
    <property type="component" value="Unassembled WGS sequence"/>
</dbReference>
<evidence type="ECO:0000256" key="1">
    <source>
        <dbReference type="SAM" id="SignalP"/>
    </source>
</evidence>
<sequence>MTFLKWTSFWYLLSSACESLLIKDGVLNMETVTYDCSGYFRHEKVDGVLQMTIDKIVREECGKNFAMKIEALNFIDYQCVVRYEFWPSKELILQTCRPTVSRILANATTFAWGHQWGCDDQPLDVQLTPYYSILVQTVKMVNLGVEKRWHTRCYAPIIQLDKAIEISCAITAHGGYRWKMVHPEECMESTLTNVTNETFRVLQGDMLEYQCQTLHPWTFEAAYLELAHLFEHMLYYEVFTSTEDTKQVVSVHFVWFKFLFTKLNAFKVNLCEVSELSILVKVARILDVFSHYLEDYHGVLTRFQVQISNLVAIQLTRDNKLFDFTFDSAIGISVKHNKPPCLFTCTQIFRDVSLIYDDNRIVGGMCLVKIRSREATAFHIRFINAQWSQLENYKCVRFSIDRSSLYPHLSFEECSLEAGKRGDIICTCTFSGYVILLQVSQ</sequence>
<keyword evidence="3" id="KW-1185">Reference proteome</keyword>
<dbReference type="EMBL" id="JTDF01011402">
    <property type="protein sequence ID" value="KAF8563590.1"/>
    <property type="molecule type" value="Genomic_DNA"/>
</dbReference>
<evidence type="ECO:0000313" key="2">
    <source>
        <dbReference type="EMBL" id="KAF8563590.1"/>
    </source>
</evidence>
<protein>
    <recommendedName>
        <fullName evidence="4">SRCR domain-containing protein</fullName>
    </recommendedName>
</protein>
<dbReference type="PROSITE" id="PS51257">
    <property type="entry name" value="PROKAR_LIPOPROTEIN"/>
    <property type="match status" value="1"/>
</dbReference>
<gene>
    <name evidence="2" type="ORF">P879_06510</name>
</gene>
<feature type="chain" id="PRO_5035898154" description="SRCR domain-containing protein" evidence="1">
    <location>
        <begin position="20"/>
        <end position="441"/>
    </location>
</feature>
<comment type="caution">
    <text evidence="2">The sequence shown here is derived from an EMBL/GenBank/DDBJ whole genome shotgun (WGS) entry which is preliminary data.</text>
</comment>
<reference evidence="2 3" key="1">
    <citation type="submission" date="2019-07" db="EMBL/GenBank/DDBJ databases">
        <title>Annotation for the trematode Paragonimus westermani.</title>
        <authorList>
            <person name="Choi Y.-J."/>
        </authorList>
    </citation>
    <scope>NUCLEOTIDE SEQUENCE [LARGE SCALE GENOMIC DNA]</scope>
    <source>
        <strain evidence="2">180907_Pwestermani</strain>
    </source>
</reference>
<name>A0A8T0D6X1_9TREM</name>
<evidence type="ECO:0000313" key="3">
    <source>
        <dbReference type="Proteomes" id="UP000699462"/>
    </source>
</evidence>